<dbReference type="InterPro" id="IPR036390">
    <property type="entry name" value="WH_DNA-bd_sf"/>
</dbReference>
<feature type="domain" description="HTH arsR-type" evidence="1">
    <location>
        <begin position="5"/>
        <end position="101"/>
    </location>
</feature>
<name>A0ABZ1ZBU8_9NOCA</name>
<sequence length="126" mass="13920">MPDNQPDPIDMELGAVLTALADRHRLEVVLALLADADGAERHCSSFGLPVSKATRTHHFRVLRQAGIIRQVNRGNSNMAQLRKSELEQRFPGLVELLIGENKRRTTSADADVLTPTTVFQRGPIGR</sequence>
<dbReference type="PRINTS" id="PR00778">
    <property type="entry name" value="HTHARSR"/>
</dbReference>
<protein>
    <submittedName>
        <fullName evidence="2">Transcriptional regulator</fullName>
    </submittedName>
</protein>
<evidence type="ECO:0000313" key="2">
    <source>
        <dbReference type="EMBL" id="WUV51394.1"/>
    </source>
</evidence>
<reference evidence="2" key="1">
    <citation type="submission" date="2022-10" db="EMBL/GenBank/DDBJ databases">
        <title>The complete genomes of actinobacterial strains from the NBC collection.</title>
        <authorList>
            <person name="Joergensen T.S."/>
            <person name="Alvarez Arevalo M."/>
            <person name="Sterndorff E.B."/>
            <person name="Faurdal D."/>
            <person name="Vuksanovic O."/>
            <person name="Mourched A.-S."/>
            <person name="Charusanti P."/>
            <person name="Shaw S."/>
            <person name="Blin K."/>
            <person name="Weber T."/>
        </authorList>
    </citation>
    <scope>NUCLEOTIDE SEQUENCE</scope>
    <source>
        <strain evidence="2">NBC_01482</strain>
    </source>
</reference>
<gene>
    <name evidence="2" type="ORF">OG563_41925</name>
</gene>
<keyword evidence="3" id="KW-1185">Reference proteome</keyword>
<proteinExistence type="predicted"/>
<dbReference type="InterPro" id="IPR036388">
    <property type="entry name" value="WH-like_DNA-bd_sf"/>
</dbReference>
<dbReference type="Proteomes" id="UP001432062">
    <property type="component" value="Chromosome"/>
</dbReference>
<dbReference type="InterPro" id="IPR001845">
    <property type="entry name" value="HTH_ArsR_DNA-bd_dom"/>
</dbReference>
<evidence type="ECO:0000259" key="1">
    <source>
        <dbReference type="PROSITE" id="PS50987"/>
    </source>
</evidence>
<accession>A0ABZ1ZBU8</accession>
<dbReference type="Gene3D" id="1.10.10.10">
    <property type="entry name" value="Winged helix-like DNA-binding domain superfamily/Winged helix DNA-binding domain"/>
    <property type="match status" value="1"/>
</dbReference>
<organism evidence="2 3">
    <name type="scientific">Nocardia vinacea</name>
    <dbReference type="NCBI Taxonomy" id="96468"/>
    <lineage>
        <taxon>Bacteria</taxon>
        <taxon>Bacillati</taxon>
        <taxon>Actinomycetota</taxon>
        <taxon>Actinomycetes</taxon>
        <taxon>Mycobacteriales</taxon>
        <taxon>Nocardiaceae</taxon>
        <taxon>Nocardia</taxon>
    </lineage>
</organism>
<dbReference type="EMBL" id="CP109441">
    <property type="protein sequence ID" value="WUV51394.1"/>
    <property type="molecule type" value="Genomic_DNA"/>
</dbReference>
<dbReference type="SUPFAM" id="SSF46785">
    <property type="entry name" value="Winged helix' DNA-binding domain"/>
    <property type="match status" value="1"/>
</dbReference>
<dbReference type="PROSITE" id="PS50987">
    <property type="entry name" value="HTH_ARSR_2"/>
    <property type="match status" value="1"/>
</dbReference>
<dbReference type="RefSeq" id="WP_329416218.1">
    <property type="nucleotide sequence ID" value="NZ_CP109441.1"/>
</dbReference>
<evidence type="ECO:0000313" key="3">
    <source>
        <dbReference type="Proteomes" id="UP001432062"/>
    </source>
</evidence>
<dbReference type="SMART" id="SM00418">
    <property type="entry name" value="HTH_ARSR"/>
    <property type="match status" value="1"/>
</dbReference>